<dbReference type="EMBL" id="BMXO01000001">
    <property type="protein sequence ID" value="GGW47906.1"/>
    <property type="molecule type" value="Genomic_DNA"/>
</dbReference>
<feature type="domain" description="HTH lysR-type" evidence="5">
    <location>
        <begin position="1"/>
        <end position="59"/>
    </location>
</feature>
<dbReference type="InterPro" id="IPR036388">
    <property type="entry name" value="WH-like_DNA-bd_sf"/>
</dbReference>
<evidence type="ECO:0000259" key="5">
    <source>
        <dbReference type="PROSITE" id="PS50931"/>
    </source>
</evidence>
<dbReference type="Gene3D" id="3.40.190.290">
    <property type="match status" value="1"/>
</dbReference>
<evidence type="ECO:0000313" key="6">
    <source>
        <dbReference type="EMBL" id="GGW47906.1"/>
    </source>
</evidence>
<dbReference type="RefSeq" id="WP_081195257.1">
    <property type="nucleotide sequence ID" value="NZ_BMXO01000001.1"/>
</dbReference>
<dbReference type="Proteomes" id="UP000647585">
    <property type="component" value="Unassembled WGS sequence"/>
</dbReference>
<proteinExistence type="inferred from homology"/>
<keyword evidence="4" id="KW-0804">Transcription</keyword>
<keyword evidence="2" id="KW-0805">Transcription regulation</keyword>
<dbReference type="Pfam" id="PF00126">
    <property type="entry name" value="HTH_1"/>
    <property type="match status" value="1"/>
</dbReference>
<evidence type="ECO:0000313" key="7">
    <source>
        <dbReference type="Proteomes" id="UP000647585"/>
    </source>
</evidence>
<dbReference type="Pfam" id="PF03466">
    <property type="entry name" value="LysR_substrate"/>
    <property type="match status" value="1"/>
</dbReference>
<comment type="similarity">
    <text evidence="1">Belongs to the LysR transcriptional regulatory family.</text>
</comment>
<dbReference type="SUPFAM" id="SSF53850">
    <property type="entry name" value="Periplasmic binding protein-like II"/>
    <property type="match status" value="1"/>
</dbReference>
<dbReference type="SUPFAM" id="SSF46785">
    <property type="entry name" value="Winged helix' DNA-binding domain"/>
    <property type="match status" value="1"/>
</dbReference>
<evidence type="ECO:0000256" key="3">
    <source>
        <dbReference type="ARBA" id="ARBA00023125"/>
    </source>
</evidence>
<dbReference type="InterPro" id="IPR050950">
    <property type="entry name" value="HTH-type_LysR_regulators"/>
</dbReference>
<dbReference type="PROSITE" id="PS50931">
    <property type="entry name" value="HTH_LYSR"/>
    <property type="match status" value="1"/>
</dbReference>
<gene>
    <name evidence="6" type="ORF">GCM10007158_06250</name>
</gene>
<evidence type="ECO:0000256" key="4">
    <source>
        <dbReference type="ARBA" id="ARBA00023163"/>
    </source>
</evidence>
<sequence>MKHLRLFEYIDAVVRAGSIRRASEALYITPSALDRRIQQIEEELGTQIFERHSKGMRLTAAGEIFLDYVRRHMADLDRVRSEIEGLKGLRKGHVSVVASQALALKFLPEQIRQFRERHPGVSFSIRIADRGEALKALMSFEAELAVVVFPKMSSEVLQLIMVAQPVVALMSAQHPLAEQPKVRLSECLNYPLVLPDASLGVRELLSPILVRRTHQAQISAETNSFELMRGLLQDHRSVGFQIAIGTPDMAQENTIISRPIDERDVPTAPLICAQLRGRTLSVAAARFADQLTQCLDQMEASV</sequence>
<comment type="caution">
    <text evidence="6">The sequence shown here is derived from an EMBL/GenBank/DDBJ whole genome shotgun (WGS) entry which is preliminary data.</text>
</comment>
<reference evidence="7" key="1">
    <citation type="journal article" date="2019" name="Int. J. Syst. Evol. Microbiol.">
        <title>The Global Catalogue of Microorganisms (GCM) 10K type strain sequencing project: providing services to taxonomists for standard genome sequencing and annotation.</title>
        <authorList>
            <consortium name="The Broad Institute Genomics Platform"/>
            <consortium name="The Broad Institute Genome Sequencing Center for Infectious Disease"/>
            <person name="Wu L."/>
            <person name="Ma J."/>
        </authorList>
    </citation>
    <scope>NUCLEOTIDE SEQUENCE [LARGE SCALE GENOMIC DNA]</scope>
    <source>
        <strain evidence="7">KCTC 22157</strain>
    </source>
</reference>
<organism evidence="6 7">
    <name type="scientific">Halomonas johnsoniae</name>
    <dbReference type="NCBI Taxonomy" id="502832"/>
    <lineage>
        <taxon>Bacteria</taxon>
        <taxon>Pseudomonadati</taxon>
        <taxon>Pseudomonadota</taxon>
        <taxon>Gammaproteobacteria</taxon>
        <taxon>Oceanospirillales</taxon>
        <taxon>Halomonadaceae</taxon>
        <taxon>Halomonas</taxon>
    </lineage>
</organism>
<dbReference type="InterPro" id="IPR000847">
    <property type="entry name" value="LysR_HTH_N"/>
</dbReference>
<dbReference type="InterPro" id="IPR036390">
    <property type="entry name" value="WH_DNA-bd_sf"/>
</dbReference>
<dbReference type="InterPro" id="IPR005119">
    <property type="entry name" value="LysR_subst-bd"/>
</dbReference>
<evidence type="ECO:0000256" key="2">
    <source>
        <dbReference type="ARBA" id="ARBA00023015"/>
    </source>
</evidence>
<dbReference type="Gene3D" id="1.10.10.10">
    <property type="entry name" value="Winged helix-like DNA-binding domain superfamily/Winged helix DNA-binding domain"/>
    <property type="match status" value="1"/>
</dbReference>
<dbReference type="PANTHER" id="PTHR30419">
    <property type="entry name" value="HTH-TYPE TRANSCRIPTIONAL REGULATOR YBHD"/>
    <property type="match status" value="1"/>
</dbReference>
<name>A0ABQ2WBK0_9GAMM</name>
<protein>
    <submittedName>
        <fullName evidence="6">LysR family transcriptional regulator</fullName>
    </submittedName>
</protein>
<keyword evidence="7" id="KW-1185">Reference proteome</keyword>
<keyword evidence="3" id="KW-0238">DNA-binding</keyword>
<evidence type="ECO:0000256" key="1">
    <source>
        <dbReference type="ARBA" id="ARBA00009437"/>
    </source>
</evidence>
<accession>A0ABQ2WBK0</accession>